<organism evidence="2 3">
    <name type="scientific">Thermodesulfitimonas autotrophica</name>
    <dbReference type="NCBI Taxonomy" id="1894989"/>
    <lineage>
        <taxon>Bacteria</taxon>
        <taxon>Bacillati</taxon>
        <taxon>Bacillota</taxon>
        <taxon>Clostridia</taxon>
        <taxon>Thermoanaerobacterales</taxon>
        <taxon>Thermoanaerobacteraceae</taxon>
        <taxon>Thermodesulfitimonas</taxon>
    </lineage>
</organism>
<proteinExistence type="predicted"/>
<dbReference type="RefSeq" id="WP_123927079.1">
    <property type="nucleotide sequence ID" value="NZ_RKRE01000001.1"/>
</dbReference>
<evidence type="ECO:0000313" key="2">
    <source>
        <dbReference type="EMBL" id="RPF49519.1"/>
    </source>
</evidence>
<evidence type="ECO:0000256" key="1">
    <source>
        <dbReference type="SAM" id="MobiDB-lite"/>
    </source>
</evidence>
<evidence type="ECO:0000313" key="3">
    <source>
        <dbReference type="Proteomes" id="UP000282654"/>
    </source>
</evidence>
<feature type="region of interest" description="Disordered" evidence="1">
    <location>
        <begin position="48"/>
        <end position="69"/>
    </location>
</feature>
<accession>A0A3N5AWX4</accession>
<keyword evidence="3" id="KW-1185">Reference proteome</keyword>
<feature type="compositionally biased region" description="Acidic residues" evidence="1">
    <location>
        <begin position="48"/>
        <end position="58"/>
    </location>
</feature>
<comment type="caution">
    <text evidence="2">The sequence shown here is derived from an EMBL/GenBank/DDBJ whole genome shotgun (WGS) entry which is preliminary data.</text>
</comment>
<name>A0A3N5AWX4_9THEO</name>
<protein>
    <submittedName>
        <fullName evidence="2">Uncharacterized protein</fullName>
    </submittedName>
</protein>
<sequence>MPRLEERDLFAVLEEWGYEVCPFDPSALSPEELAEITSLQEAIRELMEESFEPEDSDPGGDGPCGPPSP</sequence>
<dbReference type="AlphaFoldDB" id="A0A3N5AWX4"/>
<gene>
    <name evidence="2" type="ORF">EDD75_0335</name>
</gene>
<dbReference type="EMBL" id="RKRE01000001">
    <property type="protein sequence ID" value="RPF49519.1"/>
    <property type="molecule type" value="Genomic_DNA"/>
</dbReference>
<dbReference type="Proteomes" id="UP000282654">
    <property type="component" value="Unassembled WGS sequence"/>
</dbReference>
<reference evidence="2 3" key="1">
    <citation type="submission" date="2018-11" db="EMBL/GenBank/DDBJ databases">
        <title>Genomic Encyclopedia of Type Strains, Phase IV (KMG-IV): sequencing the most valuable type-strain genomes for metagenomic binning, comparative biology and taxonomic classification.</title>
        <authorList>
            <person name="Goeker M."/>
        </authorList>
    </citation>
    <scope>NUCLEOTIDE SEQUENCE [LARGE SCALE GENOMIC DNA]</scope>
    <source>
        <strain evidence="2 3">DSM 102936</strain>
    </source>
</reference>